<organism evidence="1 2">
    <name type="scientific">Klebsiella oxytoca</name>
    <dbReference type="NCBI Taxonomy" id="571"/>
    <lineage>
        <taxon>Bacteria</taxon>
        <taxon>Pseudomonadati</taxon>
        <taxon>Pseudomonadota</taxon>
        <taxon>Gammaproteobacteria</taxon>
        <taxon>Enterobacterales</taxon>
        <taxon>Enterobacteriaceae</taxon>
        <taxon>Klebsiella/Raoultella group</taxon>
        <taxon>Klebsiella</taxon>
    </lineage>
</organism>
<evidence type="ECO:0000313" key="1">
    <source>
        <dbReference type="EMBL" id="MBQ0604072.1"/>
    </source>
</evidence>
<reference evidence="1 2" key="1">
    <citation type="submission" date="2021-03" db="EMBL/GenBank/DDBJ databases">
        <authorList>
            <person name="Stanton E."/>
        </authorList>
    </citation>
    <scope>NUCLEOTIDE SEQUENCE [LARGE SCALE GENOMIC DNA]</scope>
    <source>
        <strain evidence="1 2">2020EL-00037</strain>
    </source>
</reference>
<sequence>MYSQIIEVSRQFTIIAAAAMCRRAVLMGDIISAHTLNTPAEWIRAIFVLAFSVRLARTSNQPLRLPGIIWLFYIKFSFHYYHDINTHYYYSLTAGMHENI</sequence>
<evidence type="ECO:0000313" key="2">
    <source>
        <dbReference type="Proteomes" id="UP000673434"/>
    </source>
</evidence>
<gene>
    <name evidence="1" type="ORF">J7S78_30220</name>
</gene>
<dbReference type="Proteomes" id="UP000673434">
    <property type="component" value="Unassembled WGS sequence"/>
</dbReference>
<proteinExistence type="predicted"/>
<keyword evidence="2" id="KW-1185">Reference proteome</keyword>
<dbReference type="AlphaFoldDB" id="A0AAP2BP78"/>
<dbReference type="EMBL" id="JAGKON010000050">
    <property type="protein sequence ID" value="MBQ0604072.1"/>
    <property type="molecule type" value="Genomic_DNA"/>
</dbReference>
<name>A0AAP2BP78_KLEOX</name>
<accession>A0AAP2BP78</accession>
<protein>
    <submittedName>
        <fullName evidence="1">Uncharacterized protein</fullName>
    </submittedName>
</protein>
<dbReference type="RefSeq" id="WP_127472320.1">
    <property type="nucleotide sequence ID" value="NZ_ABFNOZ020000099.1"/>
</dbReference>
<comment type="caution">
    <text evidence="1">The sequence shown here is derived from an EMBL/GenBank/DDBJ whole genome shotgun (WGS) entry which is preliminary data.</text>
</comment>